<dbReference type="SUPFAM" id="SSF109805">
    <property type="entry name" value="Phenylalanine zipper"/>
    <property type="match status" value="1"/>
</dbReference>
<dbReference type="PANTHER" id="PTHR10872">
    <property type="entry name" value="SH2B ADAPTER PROTEIN"/>
    <property type="match status" value="1"/>
</dbReference>
<comment type="caution">
    <text evidence="8">The sequence shown here is derived from an EMBL/GenBank/DDBJ whole genome shotgun (WGS) entry which is preliminary data.</text>
</comment>
<dbReference type="InterPro" id="IPR030523">
    <property type="entry name" value="SH2B"/>
</dbReference>
<dbReference type="CDD" id="cd10346">
    <property type="entry name" value="SH2_SH2B_family"/>
    <property type="match status" value="1"/>
</dbReference>
<feature type="region of interest" description="Disordered" evidence="5">
    <location>
        <begin position="315"/>
        <end position="354"/>
    </location>
</feature>
<feature type="domain" description="PH" evidence="7">
    <location>
        <begin position="232"/>
        <end position="266"/>
    </location>
</feature>
<dbReference type="PROSITE" id="PS50003">
    <property type="entry name" value="PH_DOMAIN"/>
    <property type="match status" value="1"/>
</dbReference>
<dbReference type="GO" id="GO:0005068">
    <property type="term" value="F:transmembrane receptor protein tyrosine kinase adaptor activity"/>
    <property type="evidence" value="ECO:0007669"/>
    <property type="project" value="TreeGrafter"/>
</dbReference>
<dbReference type="Pfam" id="PF00017">
    <property type="entry name" value="SH2"/>
    <property type="match status" value="1"/>
</dbReference>
<evidence type="ECO:0000256" key="5">
    <source>
        <dbReference type="SAM" id="MobiDB-lite"/>
    </source>
</evidence>
<dbReference type="SMART" id="SM00233">
    <property type="entry name" value="PH"/>
    <property type="match status" value="1"/>
</dbReference>
<gene>
    <name evidence="8" type="ORF">PVAND_012514</name>
</gene>
<evidence type="ECO:0000256" key="2">
    <source>
        <dbReference type="ARBA" id="ARBA00022553"/>
    </source>
</evidence>
<evidence type="ECO:0000313" key="9">
    <source>
        <dbReference type="Proteomes" id="UP001107558"/>
    </source>
</evidence>
<feature type="compositionally biased region" description="Basic and acidic residues" evidence="5">
    <location>
        <begin position="344"/>
        <end position="354"/>
    </location>
</feature>
<dbReference type="Gene3D" id="3.30.505.10">
    <property type="entry name" value="SH2 domain"/>
    <property type="match status" value="1"/>
</dbReference>
<dbReference type="InterPro" id="IPR015012">
    <property type="entry name" value="Phe_ZIP"/>
</dbReference>
<name>A0A9J6CMR6_POLVA</name>
<dbReference type="SUPFAM" id="SSF55550">
    <property type="entry name" value="SH2 domain"/>
    <property type="match status" value="1"/>
</dbReference>
<feature type="region of interest" description="Disordered" evidence="5">
    <location>
        <begin position="85"/>
        <end position="105"/>
    </location>
</feature>
<sequence>MESTPEVVVAHELGTGWIEFSERHARAASSDFARSVVQYFNSTLQPEARSQISHKELLKKFIECFSENFEYEFLRRSVQQGNKSGVNGNAISEGSDFSEDQDSPKINHKPFFRRLSFKALRKGKVPFQTIFQKQHSDDLDVSGSGQNKKKLAKIVVECRKEGNVNYIPPESLDQTNDNNKWEKCRLVLVKTVSGYMLEFYSPPKAPKPKSGLFCGVLCEARQTIPLEMPDKENTFVLKANDQEYVIEAKDAADMKSWLATIRYCMKSTPTSQMPPSLPLNDSSNNSCLLNEAASTNAQASSSAAVGATSAAASDTLNNSLNNNNTNTNNNNVNSTNNNNQPEIPPRRPESSSHFHLEEEDLLHDSDLTAMMMEYPWFHGTLARSDASAMVLHGGVSSHGVFLVRQSETRKGEYVLTFNFQGRAKHLRMTLNDLGQCRVQHLWFPSITEMLEHFRQNPIPLEQGGVADVRLTEYVIANTQSLASPRHQNQIITMAGSVRIKTCDLDLMMQEPQDTERAVSNEYSFV</sequence>
<dbReference type="CDD" id="cd01231">
    <property type="entry name" value="PH_SH2B_family"/>
    <property type="match status" value="1"/>
</dbReference>
<dbReference type="InterPro" id="IPR036290">
    <property type="entry name" value="Phe_ZIP_sf"/>
</dbReference>
<dbReference type="InterPro" id="IPR000980">
    <property type="entry name" value="SH2"/>
</dbReference>
<dbReference type="SMART" id="SM00252">
    <property type="entry name" value="SH2"/>
    <property type="match status" value="1"/>
</dbReference>
<dbReference type="Pfam" id="PF00169">
    <property type="entry name" value="PH"/>
    <property type="match status" value="1"/>
</dbReference>
<dbReference type="OrthoDB" id="10047184at2759"/>
<keyword evidence="2" id="KW-0597">Phosphoprotein</keyword>
<dbReference type="Gene3D" id="2.30.29.30">
    <property type="entry name" value="Pleckstrin-homology domain (PH domain)/Phosphotyrosine-binding domain (PTB)"/>
    <property type="match status" value="1"/>
</dbReference>
<dbReference type="AlphaFoldDB" id="A0A9J6CMR6"/>
<dbReference type="PROSITE" id="PS50001">
    <property type="entry name" value="SH2"/>
    <property type="match status" value="1"/>
</dbReference>
<evidence type="ECO:0000259" key="6">
    <source>
        <dbReference type="PROSITE" id="PS50001"/>
    </source>
</evidence>
<dbReference type="FunFam" id="3.30.505.10:FF:000008">
    <property type="entry name" value="SH2B adapter protein 1 isoform 2"/>
    <property type="match status" value="1"/>
</dbReference>
<proteinExistence type="inferred from homology"/>
<keyword evidence="3 4" id="KW-0727">SH2 domain</keyword>
<dbReference type="GO" id="GO:0005886">
    <property type="term" value="C:plasma membrane"/>
    <property type="evidence" value="ECO:0007669"/>
    <property type="project" value="TreeGrafter"/>
</dbReference>
<evidence type="ECO:0000259" key="7">
    <source>
        <dbReference type="PROSITE" id="PS50003"/>
    </source>
</evidence>
<dbReference type="EMBL" id="JADBJN010000001">
    <property type="protein sequence ID" value="KAG5683220.1"/>
    <property type="molecule type" value="Genomic_DNA"/>
</dbReference>
<organism evidence="8 9">
    <name type="scientific">Polypedilum vanderplanki</name>
    <name type="common">Sleeping chironomid midge</name>
    <dbReference type="NCBI Taxonomy" id="319348"/>
    <lineage>
        <taxon>Eukaryota</taxon>
        <taxon>Metazoa</taxon>
        <taxon>Ecdysozoa</taxon>
        <taxon>Arthropoda</taxon>
        <taxon>Hexapoda</taxon>
        <taxon>Insecta</taxon>
        <taxon>Pterygota</taxon>
        <taxon>Neoptera</taxon>
        <taxon>Endopterygota</taxon>
        <taxon>Diptera</taxon>
        <taxon>Nematocera</taxon>
        <taxon>Chironomoidea</taxon>
        <taxon>Chironomidae</taxon>
        <taxon>Chironominae</taxon>
        <taxon>Polypedilum</taxon>
        <taxon>Polypedilum</taxon>
    </lineage>
</organism>
<dbReference type="PRINTS" id="PR00401">
    <property type="entry name" value="SH2DOMAIN"/>
</dbReference>
<dbReference type="GO" id="GO:0035556">
    <property type="term" value="P:intracellular signal transduction"/>
    <property type="evidence" value="ECO:0007669"/>
    <property type="project" value="TreeGrafter"/>
</dbReference>
<reference evidence="8" key="1">
    <citation type="submission" date="2021-03" db="EMBL/GenBank/DDBJ databases">
        <title>Chromosome level genome of the anhydrobiotic midge Polypedilum vanderplanki.</title>
        <authorList>
            <person name="Yoshida Y."/>
            <person name="Kikawada T."/>
            <person name="Gusev O."/>
        </authorList>
    </citation>
    <scope>NUCLEOTIDE SEQUENCE</scope>
    <source>
        <strain evidence="8">NIAS01</strain>
        <tissue evidence="8">Whole body or cell culture</tissue>
    </source>
</reference>
<dbReference type="SUPFAM" id="SSF50729">
    <property type="entry name" value="PH domain-like"/>
    <property type="match status" value="1"/>
</dbReference>
<evidence type="ECO:0000256" key="4">
    <source>
        <dbReference type="PROSITE-ProRule" id="PRU00191"/>
    </source>
</evidence>
<feature type="domain" description="SH2" evidence="6">
    <location>
        <begin position="376"/>
        <end position="474"/>
    </location>
</feature>
<dbReference type="Pfam" id="PF08916">
    <property type="entry name" value="Phe_ZIP"/>
    <property type="match status" value="1"/>
</dbReference>
<evidence type="ECO:0000256" key="3">
    <source>
        <dbReference type="ARBA" id="ARBA00022999"/>
    </source>
</evidence>
<keyword evidence="9" id="KW-1185">Reference proteome</keyword>
<evidence type="ECO:0000256" key="1">
    <source>
        <dbReference type="ARBA" id="ARBA00010220"/>
    </source>
</evidence>
<dbReference type="InterPro" id="IPR036860">
    <property type="entry name" value="SH2_dom_sf"/>
</dbReference>
<feature type="compositionally biased region" description="Low complexity" evidence="5">
    <location>
        <begin position="315"/>
        <end position="341"/>
    </location>
</feature>
<dbReference type="Gene3D" id="6.10.140.110">
    <property type="match status" value="1"/>
</dbReference>
<comment type="similarity">
    <text evidence="1">Belongs to the SH2B adapter family.</text>
</comment>
<dbReference type="InterPro" id="IPR001849">
    <property type="entry name" value="PH_domain"/>
</dbReference>
<dbReference type="PANTHER" id="PTHR10872:SF2">
    <property type="entry name" value="LNK, ISOFORM D"/>
    <property type="match status" value="1"/>
</dbReference>
<dbReference type="Proteomes" id="UP001107558">
    <property type="component" value="Chromosome 1"/>
</dbReference>
<dbReference type="InterPro" id="IPR011993">
    <property type="entry name" value="PH-like_dom_sf"/>
</dbReference>
<accession>A0A9J6CMR6</accession>
<evidence type="ECO:0008006" key="10">
    <source>
        <dbReference type="Google" id="ProtNLM"/>
    </source>
</evidence>
<protein>
    <recommendedName>
        <fullName evidence="10">SH2B adapter protein 1</fullName>
    </recommendedName>
</protein>
<dbReference type="InterPro" id="IPR035057">
    <property type="entry name" value="SH2B1_SH2"/>
</dbReference>
<evidence type="ECO:0000313" key="8">
    <source>
        <dbReference type="EMBL" id="KAG5683220.1"/>
    </source>
</evidence>